<keyword evidence="1" id="KW-0479">Metal-binding</keyword>
<evidence type="ECO:0000256" key="4">
    <source>
        <dbReference type="ARBA" id="ARBA00022833"/>
    </source>
</evidence>
<accession>A0A6P5Z5N9</accession>
<name>A0A6P5Z5N9_DURZI</name>
<keyword evidence="6" id="KW-1185">Reference proteome</keyword>
<feature type="domain" description="Phorbol-ester/DAG-type" evidence="5">
    <location>
        <begin position="207"/>
        <end position="262"/>
    </location>
</feature>
<sequence>MGNSQPKKGSLSHEHTLFHQYVENRSTKEQCDVCNEEIYGVVYACEVCEFTRHASCAQKRMPLEITHPSHSMHELQLQDESSDFLCERCFCNSRGPRYHCSSCLIDVDLACVSSNNDQSAEGDEGQIPEGRVRKRTRHFSHGEPLALFKYRKTTQRYELDCSWCDKHLLGMSYGCFNGGPYGCKFFLHESCISKISKRLLHPFHPLHHLFLQYSNVGYRFSCNACKGSISSTNLTTYYACHKCSFYLHISCARLQPTLKHKCHEHDLTYFSRSTEECFNCHACGHDCNAQKNKEGAFYRCVQCNFNIHFRCLPAPPVGKHRYHRHFLILHHGVIEDDSGEYYCDVCEEERNPKHHIYYCKKCTYIAHVECVLKEVSSHLNIYNISKWKLAMKKMISDLFVLATGF</sequence>
<keyword evidence="4" id="KW-0862">Zinc</keyword>
<dbReference type="KEGG" id="dzi:111297389"/>
<dbReference type="AlphaFoldDB" id="A0A6P5Z5N9"/>
<dbReference type="InterPro" id="IPR002219">
    <property type="entry name" value="PKC_DAG/PE"/>
</dbReference>
<evidence type="ECO:0000313" key="6">
    <source>
        <dbReference type="Proteomes" id="UP000515121"/>
    </source>
</evidence>
<evidence type="ECO:0000259" key="5">
    <source>
        <dbReference type="PROSITE" id="PS50081"/>
    </source>
</evidence>
<proteinExistence type="predicted"/>
<dbReference type="InterPro" id="IPR001965">
    <property type="entry name" value="Znf_PHD"/>
</dbReference>
<organism evidence="6 7">
    <name type="scientific">Durio zibethinus</name>
    <name type="common">Durian</name>
    <dbReference type="NCBI Taxonomy" id="66656"/>
    <lineage>
        <taxon>Eukaryota</taxon>
        <taxon>Viridiplantae</taxon>
        <taxon>Streptophyta</taxon>
        <taxon>Embryophyta</taxon>
        <taxon>Tracheophyta</taxon>
        <taxon>Spermatophyta</taxon>
        <taxon>Magnoliopsida</taxon>
        <taxon>eudicotyledons</taxon>
        <taxon>Gunneridae</taxon>
        <taxon>Pentapetalae</taxon>
        <taxon>rosids</taxon>
        <taxon>malvids</taxon>
        <taxon>Malvales</taxon>
        <taxon>Malvaceae</taxon>
        <taxon>Helicteroideae</taxon>
        <taxon>Durio</taxon>
    </lineage>
</organism>
<reference evidence="7" key="1">
    <citation type="submission" date="2025-08" db="UniProtKB">
        <authorList>
            <consortium name="RefSeq"/>
        </authorList>
    </citation>
    <scope>IDENTIFICATION</scope>
    <source>
        <tissue evidence="7">Fruit stalk</tissue>
    </source>
</reference>
<gene>
    <name evidence="7" type="primary">LOC111297389</name>
</gene>
<protein>
    <submittedName>
        <fullName evidence="7">Uncharacterized protein LOC111297389</fullName>
    </submittedName>
</protein>
<dbReference type="InterPro" id="IPR004146">
    <property type="entry name" value="DC1"/>
</dbReference>
<dbReference type="GO" id="GO:0008270">
    <property type="term" value="F:zinc ion binding"/>
    <property type="evidence" value="ECO:0007669"/>
    <property type="project" value="UniProtKB-KW"/>
</dbReference>
<dbReference type="SUPFAM" id="SSF57889">
    <property type="entry name" value="Cysteine-rich domain"/>
    <property type="match status" value="5"/>
</dbReference>
<dbReference type="InterPro" id="IPR046349">
    <property type="entry name" value="C1-like_sf"/>
</dbReference>
<evidence type="ECO:0000256" key="3">
    <source>
        <dbReference type="ARBA" id="ARBA00022771"/>
    </source>
</evidence>
<dbReference type="Gene3D" id="3.30.60.20">
    <property type="match status" value="1"/>
</dbReference>
<dbReference type="Pfam" id="PF03107">
    <property type="entry name" value="C1_2"/>
    <property type="match status" value="4"/>
</dbReference>
<dbReference type="PROSITE" id="PS50081">
    <property type="entry name" value="ZF_DAG_PE_2"/>
    <property type="match status" value="1"/>
</dbReference>
<dbReference type="RefSeq" id="XP_022747877.1">
    <property type="nucleotide sequence ID" value="XM_022892142.1"/>
</dbReference>
<evidence type="ECO:0000256" key="1">
    <source>
        <dbReference type="ARBA" id="ARBA00022723"/>
    </source>
</evidence>
<keyword evidence="2" id="KW-0677">Repeat</keyword>
<dbReference type="PANTHER" id="PTHR46288">
    <property type="entry name" value="PHORBOL-ESTER/DAG-TYPE DOMAIN-CONTAINING PROTEIN"/>
    <property type="match status" value="1"/>
</dbReference>
<evidence type="ECO:0000256" key="2">
    <source>
        <dbReference type="ARBA" id="ARBA00022737"/>
    </source>
</evidence>
<dbReference type="Proteomes" id="UP000515121">
    <property type="component" value="Unplaced"/>
</dbReference>
<evidence type="ECO:0000313" key="7">
    <source>
        <dbReference type="RefSeq" id="XP_022747877.1"/>
    </source>
</evidence>
<dbReference type="PANTHER" id="PTHR46288:SF86">
    <property type="entry name" value="PHORBOL-ESTER_DAG-TYPE DOMAIN-CONTAINING PROTEIN"/>
    <property type="match status" value="1"/>
</dbReference>
<dbReference type="OrthoDB" id="1884766at2759"/>
<dbReference type="SMART" id="SM00249">
    <property type="entry name" value="PHD"/>
    <property type="match status" value="3"/>
</dbReference>
<dbReference type="GeneID" id="111297389"/>
<keyword evidence="3" id="KW-0863">Zinc-finger</keyword>